<reference evidence="1" key="5">
    <citation type="journal article" date="1988" name="J. Bacteriol.">
        <title>Nucleotide sequence of an Rts1 fragment causing temperature-dependent instability.</title>
        <authorList>
            <person name="Tanaka M."/>
            <person name="Okawa N."/>
            <person name="Mori K."/>
            <person name="Suyama Y."/>
            <person name="Kaji A."/>
        </authorList>
    </citation>
    <scope>NUCLEOTIDE SEQUENCE</scope>
    <source>
        <strain evidence="1">UR-75</strain>
        <plasmid evidence="1">Rts1</plasmid>
    </source>
</reference>
<accession>Q8KK59</accession>
<reference evidence="1" key="2">
    <citation type="journal article" date="1983" name="J. Bacteriol.">
        <title>Nucleotide sequence of an incompatibility region of mini-Rts1 that contains five direct repeats.</title>
        <authorList>
            <person name="Kamio Y."/>
            <person name="Terawaki Y."/>
        </authorList>
    </citation>
    <scope>NUCLEOTIDE SEQUENCE</scope>
    <source>
        <strain evidence="1">UR-75</strain>
        <plasmid evidence="1">Rts1</plasmid>
    </source>
</reference>
<dbReference type="AlphaFoldDB" id="Q8KK59"/>
<reference evidence="1" key="6">
    <citation type="journal article" date="1988" name="Plasmid">
        <title>Nucleotide sequence and copy control function of the extension of the incI region (incI-b) of Rts 1.</title>
        <authorList>
            <person name="Nozue H."/>
            <person name="Tsuchiya K."/>
            <person name="Kamio Y."/>
        </authorList>
    </citation>
    <scope>NUCLEOTIDE SEQUENCE</scope>
    <source>
        <strain evidence="1">UR-75</strain>
        <plasmid evidence="1">Rts1</plasmid>
    </source>
</reference>
<reference evidence="1" key="10">
    <citation type="journal article" date="2002" name="J. Bacteriol.">
        <title>Complete nucleotide sequence of plasmid Rts1: implications for evolution of large plasmid Genomes.</title>
        <authorList>
            <person name="Murata T."/>
            <person name="Ohnishi M."/>
            <person name="Ara T."/>
            <person name="Kaneko J."/>
            <person name="Han C.-G."/>
            <person name="Li Y.F."/>
            <person name="Takashima K."/>
            <person name="Nojima H."/>
            <person name="Nakayama K."/>
            <person name="Kaji A."/>
            <person name="Kamio Y."/>
            <person name="Miki T."/>
            <person name="Mori H."/>
            <person name="Ohtsubo E."/>
            <person name="Terawaki Y."/>
            <person name="Hayashi T."/>
        </authorList>
    </citation>
    <scope>NUCLEOTIDE SEQUENCE</scope>
    <source>
        <strain evidence="1">UR-75</strain>
        <plasmid evidence="1">Rts1</plasmid>
    </source>
</reference>
<evidence type="ECO:0000313" key="1">
    <source>
        <dbReference type="EMBL" id="BAB93663.1"/>
    </source>
</evidence>
<reference evidence="1" key="1">
    <citation type="journal article" date="1968" name="Nature">
        <title>Temperature sensitivity of cell growth in Escherichia coli associated with the temperature sensitive R(KM) factor.</title>
        <authorList>
            <person name="Terawaki Y."/>
            <person name="Kakizawa Y."/>
            <person name="Takayasu H."/>
            <person name="Yoshikawa M."/>
        </authorList>
    </citation>
    <scope>NUCLEOTIDE SEQUENCE</scope>
    <source>
        <strain evidence="1">UR-75</strain>
        <plasmid evidence="1">Rts1</plasmid>
    </source>
</reference>
<reference evidence="1" key="9">
    <citation type="journal article" date="1996" name="Biochem. Biophys. Res. Commun.">
        <title>A new plasmid-encoded proteic killer gene system: cloning, sequencing, and analyzing hig locus of plasmid Rts1.</title>
        <authorList>
            <person name="Tian Q.B."/>
            <person name="Ohnishi M."/>
            <person name="Tabuchi A."/>
            <person name="Terawaki Y."/>
        </authorList>
    </citation>
    <scope>NUCLEOTIDE SEQUENCE</scope>
    <source>
        <strain evidence="1">UR-75</strain>
        <plasmid evidence="1">Rts1</plasmid>
    </source>
</reference>
<organism evidence="1">
    <name type="scientific">Proteus vulgaris</name>
    <dbReference type="NCBI Taxonomy" id="585"/>
    <lineage>
        <taxon>Bacteria</taxon>
        <taxon>Pseudomonadati</taxon>
        <taxon>Pseudomonadota</taxon>
        <taxon>Gammaproteobacteria</taxon>
        <taxon>Enterobacterales</taxon>
        <taxon>Morganellaceae</taxon>
        <taxon>Proteus</taxon>
    </lineage>
</organism>
<dbReference type="EMBL" id="AP004237">
    <property type="protein sequence ID" value="BAB93663.1"/>
    <property type="molecule type" value="Genomic_DNA"/>
</dbReference>
<gene>
    <name evidence="1" type="primary">orf100</name>
</gene>
<reference evidence="1" key="3">
    <citation type="journal article" date="1984" name="J. Bacteriol.">
        <title>Complete nucleotide sequence of mini-Rts1 and its copy mutant.</title>
        <authorList>
            <person name="Kamio Y."/>
            <person name="Tabuchi A."/>
            <person name="Itoh Y."/>
            <person name="Katagiri H."/>
            <person name="Terawaki Y."/>
        </authorList>
    </citation>
    <scope>NUCLEOTIDE SEQUENCE</scope>
    <source>
        <strain evidence="1">UR-75</strain>
        <plasmid evidence="1">Rts1</plasmid>
    </source>
</reference>
<proteinExistence type="predicted"/>
<sequence length="78" mass="9065">MMDNEKSRESFSRIILSRYPGIPAKRLHLIFFVSCVEKPNGMTVKMYNFDRNDNRQSVIKPDPVDFSENTAVCAMVMF</sequence>
<reference evidence="1" key="8">
    <citation type="journal article" date="1994" name="J. Mol. Biol.">
        <title>Molecular cloning and expression of a novel hydroxymethylcytosine-specific restriction enzyme (PvuRts1I) modulated by glucosylation of DNA.</title>
        <authorList>
            <person name="Janosi L."/>
            <person name="Yonemitsu H."/>
            <person name="Hong H."/>
            <person name="Kaji A."/>
        </authorList>
    </citation>
    <scope>NUCLEOTIDE SEQUENCE</scope>
    <source>
        <strain evidence="1">UR-75</strain>
        <plasmid evidence="1">Rts1</plasmid>
    </source>
</reference>
<reference evidence="1" key="4">
    <citation type="journal article" date="1985" name="J. Bacteriol.">
        <title>Organization of the Tn6-related kanamycin resistance transposon Tn2680 carrying two copies of IS26 and an IS903 variant, IS903. B.</title>
        <authorList>
            <person name="Mollet B."/>
            <person name="Clerget M."/>
            <person name="Meyer J."/>
            <person name="Iida S."/>
        </authorList>
    </citation>
    <scope>NUCLEOTIDE SEQUENCE</scope>
    <source>
        <strain evidence="1">UR-75</strain>
        <plasmid evidence="1">Rts1</plasmid>
    </source>
</reference>
<reference evidence="1" key="7">
    <citation type="journal article" date="1991" name="J. Bacteriol.">
        <title>Three short fragments of Rts1 DNA are responsible for the temperature-sensitive growth phenotype (Tsg) of host bacteria.</title>
        <authorList>
            <person name="Mochida S."/>
            <person name="Tsuchiya H."/>
            <person name="Mori K."/>
            <person name="Kaji A."/>
        </authorList>
    </citation>
    <scope>NUCLEOTIDE SEQUENCE</scope>
    <source>
        <strain evidence="1">UR-75</strain>
        <plasmid evidence="1">Rts1</plasmid>
    </source>
</reference>
<keyword evidence="1" id="KW-0614">Plasmid</keyword>
<geneLocation type="plasmid" evidence="1">
    <name>Rts1</name>
</geneLocation>
<name>Q8KK59_PROVU</name>
<protein>
    <submittedName>
        <fullName evidence="1">Uncharacterized protein</fullName>
    </submittedName>
</protein>